<keyword evidence="4" id="KW-1185">Reference proteome</keyword>
<sequence length="587" mass="66774">MPQQHDSPKGEGKISSFWSLKFNSKGSMTWESENKSYREICGEVGSVGLVECFMTKSENTNRVALEVEVVTKFCPEHILEELESACPMATTKNVSLLDDRTNDDTDRPSKFRVYLGPLNAYKLWLELQKPRFRCRDLDARIDSDGTHPEPDADRRLIFITNLDPWTMMAIIATASIHQVDALGSSFYRHLAFESFIGTHCPSSGLSNFFQTFRLAFDLPYYVFRRAARRKPPRDHRGKGPNATLRQVIDLSFLTRMPAGSSPPFELNYLCQAQVSVLITGSDPWRWVAYCFVDNYFDQEDTGDSADVYHEEREVDEVAHVVIQPDPLTAGGLDANRPIKGPREYFLAVLRARLRHIRAEWQKLVSELETLIGKYPTSIQTTATHQATPNCHDIPTIMHSHAWAFQTIGILRKLKQTLKATIKQLESFQADEVFATVAEQAATSYIPTIREITEDFRKYQQKLEFLTEDCECYERRVGQKLTFQLSYVGANDAKAQASMTAYGQTMTFVMLFFFTPIALAASVLSMQPKVIPAPLRLNGASFIILVMIFMVLIWSAVGVLLNWDRIKQRIKATFKPDPGHEDLEYQEG</sequence>
<keyword evidence="2" id="KW-0812">Transmembrane</keyword>
<reference evidence="3" key="1">
    <citation type="journal article" date="2021" name="Nat. Commun.">
        <title>Genetic determinants of endophytism in the Arabidopsis root mycobiome.</title>
        <authorList>
            <person name="Mesny F."/>
            <person name="Miyauchi S."/>
            <person name="Thiergart T."/>
            <person name="Pickel B."/>
            <person name="Atanasova L."/>
            <person name="Karlsson M."/>
            <person name="Huettel B."/>
            <person name="Barry K.W."/>
            <person name="Haridas S."/>
            <person name="Chen C."/>
            <person name="Bauer D."/>
            <person name="Andreopoulos W."/>
            <person name="Pangilinan J."/>
            <person name="LaButti K."/>
            <person name="Riley R."/>
            <person name="Lipzen A."/>
            <person name="Clum A."/>
            <person name="Drula E."/>
            <person name="Henrissat B."/>
            <person name="Kohler A."/>
            <person name="Grigoriev I.V."/>
            <person name="Martin F.M."/>
            <person name="Hacquard S."/>
        </authorList>
    </citation>
    <scope>NUCLEOTIDE SEQUENCE</scope>
    <source>
        <strain evidence="3">MPI-CAGE-AT-0147</strain>
    </source>
</reference>
<keyword evidence="2" id="KW-1133">Transmembrane helix</keyword>
<gene>
    <name evidence="3" type="ORF">EDB81DRAFT_693338</name>
</gene>
<evidence type="ECO:0000313" key="3">
    <source>
        <dbReference type="EMBL" id="KAH7136311.1"/>
    </source>
</evidence>
<dbReference type="AlphaFoldDB" id="A0A9P9EFS7"/>
<protein>
    <submittedName>
        <fullName evidence="3">Uncharacterized protein</fullName>
    </submittedName>
</protein>
<comment type="caution">
    <text evidence="3">The sequence shown here is derived from an EMBL/GenBank/DDBJ whole genome shotgun (WGS) entry which is preliminary data.</text>
</comment>
<keyword evidence="2" id="KW-0472">Membrane</keyword>
<dbReference type="EMBL" id="JAGMUV010000013">
    <property type="protein sequence ID" value="KAH7136311.1"/>
    <property type="molecule type" value="Genomic_DNA"/>
</dbReference>
<dbReference type="Proteomes" id="UP000738349">
    <property type="component" value="Unassembled WGS sequence"/>
</dbReference>
<feature type="coiled-coil region" evidence="1">
    <location>
        <begin position="410"/>
        <end position="475"/>
    </location>
</feature>
<accession>A0A9P9EFS7</accession>
<proteinExistence type="predicted"/>
<organism evidence="3 4">
    <name type="scientific">Dactylonectria macrodidyma</name>
    <dbReference type="NCBI Taxonomy" id="307937"/>
    <lineage>
        <taxon>Eukaryota</taxon>
        <taxon>Fungi</taxon>
        <taxon>Dikarya</taxon>
        <taxon>Ascomycota</taxon>
        <taxon>Pezizomycotina</taxon>
        <taxon>Sordariomycetes</taxon>
        <taxon>Hypocreomycetidae</taxon>
        <taxon>Hypocreales</taxon>
        <taxon>Nectriaceae</taxon>
        <taxon>Dactylonectria</taxon>
    </lineage>
</organism>
<keyword evidence="1" id="KW-0175">Coiled coil</keyword>
<evidence type="ECO:0000313" key="4">
    <source>
        <dbReference type="Proteomes" id="UP000738349"/>
    </source>
</evidence>
<feature type="transmembrane region" description="Helical" evidence="2">
    <location>
        <begin position="507"/>
        <end position="526"/>
    </location>
</feature>
<feature type="transmembrane region" description="Helical" evidence="2">
    <location>
        <begin position="538"/>
        <end position="560"/>
    </location>
</feature>
<name>A0A9P9EFS7_9HYPO</name>
<dbReference type="OrthoDB" id="10071171at2759"/>
<evidence type="ECO:0000256" key="1">
    <source>
        <dbReference type="SAM" id="Coils"/>
    </source>
</evidence>
<evidence type="ECO:0000256" key="2">
    <source>
        <dbReference type="SAM" id="Phobius"/>
    </source>
</evidence>